<proteinExistence type="predicted"/>
<organism evidence="2 3">
    <name type="scientific">Streptomyces amritsarensis</name>
    <dbReference type="NCBI Taxonomy" id="681158"/>
    <lineage>
        <taxon>Bacteria</taxon>
        <taxon>Bacillati</taxon>
        <taxon>Actinomycetota</taxon>
        <taxon>Actinomycetes</taxon>
        <taxon>Kitasatosporales</taxon>
        <taxon>Streptomycetaceae</taxon>
        <taxon>Streptomyces</taxon>
    </lineage>
</organism>
<evidence type="ECO:0000313" key="3">
    <source>
        <dbReference type="Proteomes" id="UP000187151"/>
    </source>
</evidence>
<dbReference type="Gene3D" id="3.40.1580.10">
    <property type="entry name" value="SMI1/KNR4-like"/>
    <property type="match status" value="1"/>
</dbReference>
<comment type="caution">
    <text evidence="2">The sequence shown here is derived from an EMBL/GenBank/DDBJ whole genome shotgun (WGS) entry which is preliminary data.</text>
</comment>
<gene>
    <name evidence="2" type="ORF">AVW11_35175</name>
</gene>
<evidence type="ECO:0000313" key="2">
    <source>
        <dbReference type="EMBL" id="OLZ43640.1"/>
    </source>
</evidence>
<feature type="domain" description="Knr4/Smi1-like" evidence="1">
    <location>
        <begin position="36"/>
        <end position="186"/>
    </location>
</feature>
<sequence>MTVSPGGAPTSAAKAADEDLELLERTLRERLPDAIGATEGEITAVEARLGMPLSDELKVLYRVVRARSDDFGEDEEYDYEMECQVNTAVGCELFGLDYLYSIDAEARHPGWNLAAATAGSTTPGAAVQNLAGSTGWIAFGTNGGDEYVVDLTPGPAGHIGQVILVDHEQSVGAELVADSLTDFVVGRRKTEGNDRRLDQPPVVAQVDNGRRFSKETASAVSQIVRDA</sequence>
<dbReference type="SUPFAM" id="SSF160631">
    <property type="entry name" value="SMI1/KNR4-like"/>
    <property type="match status" value="1"/>
</dbReference>
<dbReference type="InterPro" id="IPR037883">
    <property type="entry name" value="Knr4/Smi1-like_sf"/>
</dbReference>
<dbReference type="EMBL" id="MQUR01000181">
    <property type="protein sequence ID" value="OLZ43640.1"/>
    <property type="molecule type" value="Genomic_DNA"/>
</dbReference>
<keyword evidence="3" id="KW-1185">Reference proteome</keyword>
<name>A0ABX3FS20_9ACTN</name>
<dbReference type="InterPro" id="IPR018958">
    <property type="entry name" value="Knr4/Smi1-like_dom"/>
</dbReference>
<accession>A0ABX3FS20</accession>
<protein>
    <recommendedName>
        <fullName evidence="1">Knr4/Smi1-like domain-containing protein</fullName>
    </recommendedName>
</protein>
<reference evidence="2 3" key="1">
    <citation type="submission" date="2016-01" db="EMBL/GenBank/DDBJ databases">
        <title>Streptomyces amritsarensis strain MTCC 11845 genome sequencing and assembly.</title>
        <authorList>
            <person name="Sharma D."/>
            <person name="Nair G.R."/>
            <person name="Kaur G."/>
            <person name="Manhas R.K."/>
            <person name="Mayilraj S."/>
        </authorList>
    </citation>
    <scope>NUCLEOTIDE SEQUENCE [LARGE SCALE GENOMIC DNA]</scope>
    <source>
        <strain evidence="2 3">MTCC 11845</strain>
    </source>
</reference>
<dbReference type="SMART" id="SM00860">
    <property type="entry name" value="SMI1_KNR4"/>
    <property type="match status" value="1"/>
</dbReference>
<dbReference type="Proteomes" id="UP000187151">
    <property type="component" value="Unassembled WGS sequence"/>
</dbReference>
<evidence type="ECO:0000259" key="1">
    <source>
        <dbReference type="SMART" id="SM00860"/>
    </source>
</evidence>
<dbReference type="Pfam" id="PF09346">
    <property type="entry name" value="SMI1_KNR4"/>
    <property type="match status" value="1"/>
</dbReference>